<proteinExistence type="predicted"/>
<organism evidence="2 3">
    <name type="scientific">Paenibacillus melissococcoides</name>
    <dbReference type="NCBI Taxonomy" id="2912268"/>
    <lineage>
        <taxon>Bacteria</taxon>
        <taxon>Bacillati</taxon>
        <taxon>Bacillota</taxon>
        <taxon>Bacilli</taxon>
        <taxon>Bacillales</taxon>
        <taxon>Paenibacillaceae</taxon>
        <taxon>Paenibacillus</taxon>
    </lineage>
</organism>
<protein>
    <submittedName>
        <fullName evidence="2">Uncharacterized protein</fullName>
    </submittedName>
</protein>
<comment type="caution">
    <text evidence="2">The sequence shown here is derived from an EMBL/GenBank/DDBJ whole genome shotgun (WGS) entry which is preliminary data.</text>
</comment>
<gene>
    <name evidence="2" type="ORF">WJ0W_003173</name>
</gene>
<name>A0ABN8U4C9_9BACL</name>
<evidence type="ECO:0000256" key="1">
    <source>
        <dbReference type="SAM" id="MobiDB-lite"/>
    </source>
</evidence>
<accession>A0ABN8U4C9</accession>
<evidence type="ECO:0000313" key="3">
    <source>
        <dbReference type="Proteomes" id="UP001154322"/>
    </source>
</evidence>
<sequence length="48" mass="5421">MQTLENRDRPFSAGVNMTKACHEKQRKGMLTEKVKYHQGLKGGHQHGG</sequence>
<feature type="compositionally biased region" description="Basic and acidic residues" evidence="1">
    <location>
        <begin position="1"/>
        <end position="10"/>
    </location>
</feature>
<feature type="region of interest" description="Disordered" evidence="1">
    <location>
        <begin position="1"/>
        <end position="27"/>
    </location>
</feature>
<evidence type="ECO:0000313" key="2">
    <source>
        <dbReference type="EMBL" id="CAH8245938.1"/>
    </source>
</evidence>
<reference evidence="2" key="1">
    <citation type="submission" date="2022-06" db="EMBL/GenBank/DDBJ databases">
        <authorList>
            <person name="Dietemann V."/>
            <person name="Ory F."/>
            <person name="Dainat B."/>
            <person name="Oberhansli S."/>
        </authorList>
    </citation>
    <scope>NUCLEOTIDE SEQUENCE</scope>
    <source>
        <strain evidence="2">Ena-SAMPLE-TAB-26-04-2022-14:26:32:270-5432</strain>
    </source>
</reference>
<dbReference type="EMBL" id="CALYLO010000004">
    <property type="protein sequence ID" value="CAH8245938.1"/>
    <property type="molecule type" value="Genomic_DNA"/>
</dbReference>
<dbReference type="Proteomes" id="UP001154322">
    <property type="component" value="Unassembled WGS sequence"/>
</dbReference>
<keyword evidence="3" id="KW-1185">Reference proteome</keyword>